<dbReference type="RefSeq" id="XP_046061907.1">
    <property type="nucleotide sequence ID" value="XM_046204374.1"/>
</dbReference>
<proteinExistence type="predicted"/>
<protein>
    <submittedName>
        <fullName evidence="1">Uncharacterized protein</fullName>
    </submittedName>
</protein>
<organism evidence="1 2">
    <name type="scientific">Ogataea philodendri</name>
    <dbReference type="NCBI Taxonomy" id="1378263"/>
    <lineage>
        <taxon>Eukaryota</taxon>
        <taxon>Fungi</taxon>
        <taxon>Dikarya</taxon>
        <taxon>Ascomycota</taxon>
        <taxon>Saccharomycotina</taxon>
        <taxon>Pichiomycetes</taxon>
        <taxon>Pichiales</taxon>
        <taxon>Pichiaceae</taxon>
        <taxon>Ogataea</taxon>
    </lineage>
</organism>
<dbReference type="GeneID" id="70235368"/>
<gene>
    <name evidence="1" type="ORF">OGAPHI_003401</name>
</gene>
<reference evidence="1" key="2">
    <citation type="submission" date="2021-01" db="EMBL/GenBank/DDBJ databases">
        <authorList>
            <person name="Schikora-Tamarit M.A."/>
        </authorList>
    </citation>
    <scope>NUCLEOTIDE SEQUENCE</scope>
    <source>
        <strain evidence="1">CBS6075</strain>
    </source>
</reference>
<accession>A0A9P8T6G7</accession>
<dbReference type="Proteomes" id="UP000769157">
    <property type="component" value="Unassembled WGS sequence"/>
</dbReference>
<reference evidence="1" key="1">
    <citation type="journal article" date="2021" name="Open Biol.">
        <title>Shared evolutionary footprints suggest mitochondrial oxidative damage underlies multiple complex I losses in fungi.</title>
        <authorList>
            <person name="Schikora-Tamarit M.A."/>
            <person name="Marcet-Houben M."/>
            <person name="Nosek J."/>
            <person name="Gabaldon T."/>
        </authorList>
    </citation>
    <scope>NUCLEOTIDE SEQUENCE</scope>
    <source>
        <strain evidence="1">CBS6075</strain>
    </source>
</reference>
<evidence type="ECO:0000313" key="1">
    <source>
        <dbReference type="EMBL" id="KAH3666951.1"/>
    </source>
</evidence>
<name>A0A9P8T6G7_9ASCO</name>
<comment type="caution">
    <text evidence="1">The sequence shown here is derived from an EMBL/GenBank/DDBJ whole genome shotgun (WGS) entry which is preliminary data.</text>
</comment>
<evidence type="ECO:0000313" key="2">
    <source>
        <dbReference type="Proteomes" id="UP000769157"/>
    </source>
</evidence>
<dbReference type="AlphaFoldDB" id="A0A9P8T6G7"/>
<sequence length="203" mass="23808">MCGQVVDLVLDRLQNKRNLGNVDTFNRLLDHMVTVLVLDKNQNVALQLVHDLQLFLNRKRFQTFLDNSASIHLQRQVIKTSSHRLEHDFSLHIVAVLEILLDHIVSKHVCHQVDGMITDLVKNDLLVSLIGKSELLLNKPRTVLVLGELETMAMDIFQSVLFVLVASELLEQRRSHNVLLWLHWFWRIGFLQWLTRRLQFWRP</sequence>
<dbReference type="OrthoDB" id="10643258at2759"/>
<keyword evidence="2" id="KW-1185">Reference proteome</keyword>
<dbReference type="EMBL" id="JAEUBE010000199">
    <property type="protein sequence ID" value="KAH3666951.1"/>
    <property type="molecule type" value="Genomic_DNA"/>
</dbReference>